<dbReference type="PANTHER" id="PTHR43833">
    <property type="entry name" value="POTASSIUM CHANNEL PROTEIN 2-RELATED-RELATED"/>
    <property type="match status" value="1"/>
</dbReference>
<dbReference type="InterPro" id="IPR036291">
    <property type="entry name" value="NAD(P)-bd_dom_sf"/>
</dbReference>
<dbReference type="PROSITE" id="PS51202">
    <property type="entry name" value="RCK_C"/>
    <property type="match status" value="1"/>
</dbReference>
<evidence type="ECO:0000313" key="4">
    <source>
        <dbReference type="Proteomes" id="UP000469523"/>
    </source>
</evidence>
<organism evidence="3 4">
    <name type="scientific">Tissierella pigra</name>
    <dbReference type="NCBI Taxonomy" id="2607614"/>
    <lineage>
        <taxon>Bacteria</taxon>
        <taxon>Bacillati</taxon>
        <taxon>Bacillota</taxon>
        <taxon>Tissierellia</taxon>
        <taxon>Tissierellales</taxon>
        <taxon>Tissierellaceae</taxon>
        <taxon>Tissierella</taxon>
    </lineage>
</organism>
<dbReference type="InterPro" id="IPR050721">
    <property type="entry name" value="Trk_Ktr_HKT_K-transport"/>
</dbReference>
<name>A0A6N7XUH7_9FIRM</name>
<feature type="domain" description="RCK N-terminal" evidence="1">
    <location>
        <begin position="3"/>
        <end position="119"/>
    </location>
</feature>
<dbReference type="SUPFAM" id="SSF51735">
    <property type="entry name" value="NAD(P)-binding Rossmann-fold domains"/>
    <property type="match status" value="1"/>
</dbReference>
<comment type="caution">
    <text evidence="3">The sequence shown here is derived from an EMBL/GenBank/DDBJ whole genome shotgun (WGS) entry which is preliminary data.</text>
</comment>
<dbReference type="GO" id="GO:0008324">
    <property type="term" value="F:monoatomic cation transmembrane transporter activity"/>
    <property type="evidence" value="ECO:0007669"/>
    <property type="project" value="InterPro"/>
</dbReference>
<dbReference type="InterPro" id="IPR006037">
    <property type="entry name" value="RCK_C"/>
</dbReference>
<protein>
    <submittedName>
        <fullName evidence="3">TrkA family potassium uptake protein</fullName>
    </submittedName>
</protein>
<dbReference type="EMBL" id="VUNQ01000014">
    <property type="protein sequence ID" value="MSU01437.1"/>
    <property type="molecule type" value="Genomic_DNA"/>
</dbReference>
<dbReference type="GO" id="GO:0006813">
    <property type="term" value="P:potassium ion transport"/>
    <property type="evidence" value="ECO:0007669"/>
    <property type="project" value="InterPro"/>
</dbReference>
<dbReference type="PROSITE" id="PS51201">
    <property type="entry name" value="RCK_N"/>
    <property type="match status" value="1"/>
</dbReference>
<dbReference type="Pfam" id="PF02254">
    <property type="entry name" value="TrkA_N"/>
    <property type="match status" value="1"/>
</dbReference>
<dbReference type="Gene3D" id="3.40.50.720">
    <property type="entry name" value="NAD(P)-binding Rossmann-like Domain"/>
    <property type="match status" value="1"/>
</dbReference>
<dbReference type="InterPro" id="IPR036721">
    <property type="entry name" value="RCK_C_sf"/>
</dbReference>
<dbReference type="PANTHER" id="PTHR43833:SF7">
    <property type="entry name" value="KTR SYSTEM POTASSIUM UPTAKE PROTEIN C"/>
    <property type="match status" value="1"/>
</dbReference>
<dbReference type="Proteomes" id="UP000469523">
    <property type="component" value="Unassembled WGS sequence"/>
</dbReference>
<proteinExistence type="predicted"/>
<feature type="domain" description="RCK C-terminal" evidence="2">
    <location>
        <begin position="136"/>
        <end position="220"/>
    </location>
</feature>
<sequence length="220" mass="24126">MFMKSFVVIGCGRFGGAVARTLYSLGNEVLAIDRCEEIIKEISEEVTHAVQADVMDETVLKDLGLRNFDVAVVAIGSDIEASIMATIVTKELGINTVVAKALTDLHGKVLKKIGADRVIFPERDMGVRLAHNLVSTNILEFIELSPDYSILEITAIKEWEDKSLVQLKLSTKYGINVMAIKRGNSINISPNGEAIIKRDDILVVIGSSKDIKRIEQKVGE</sequence>
<keyword evidence="4" id="KW-1185">Reference proteome</keyword>
<evidence type="ECO:0000313" key="3">
    <source>
        <dbReference type="EMBL" id="MSU01437.1"/>
    </source>
</evidence>
<gene>
    <name evidence="3" type="ORF">FYJ83_08160</name>
</gene>
<dbReference type="Gene3D" id="3.30.70.1450">
    <property type="entry name" value="Regulator of K+ conductance, C-terminal domain"/>
    <property type="match status" value="1"/>
</dbReference>
<accession>A0A6N7XUH7</accession>
<dbReference type="InterPro" id="IPR003148">
    <property type="entry name" value="RCK_N"/>
</dbReference>
<dbReference type="Pfam" id="PF02080">
    <property type="entry name" value="TrkA_C"/>
    <property type="match status" value="1"/>
</dbReference>
<dbReference type="SUPFAM" id="SSF116726">
    <property type="entry name" value="TrkA C-terminal domain-like"/>
    <property type="match status" value="1"/>
</dbReference>
<dbReference type="AlphaFoldDB" id="A0A6N7XUH7"/>
<evidence type="ECO:0000259" key="1">
    <source>
        <dbReference type="PROSITE" id="PS51201"/>
    </source>
</evidence>
<reference evidence="3 4" key="1">
    <citation type="submission" date="2019-09" db="EMBL/GenBank/DDBJ databases">
        <title>In-depth cultivation of the pig gut microbiome towards novel bacterial diversity and tailored functional studies.</title>
        <authorList>
            <person name="Wylensek D."/>
            <person name="Hitch T.C.A."/>
            <person name="Clavel T."/>
        </authorList>
    </citation>
    <scope>NUCLEOTIDE SEQUENCE [LARGE SCALE GENOMIC DNA]</scope>
    <source>
        <strain evidence="3 4">WCA3-693-APC-4?</strain>
    </source>
</reference>
<evidence type="ECO:0000259" key="2">
    <source>
        <dbReference type="PROSITE" id="PS51202"/>
    </source>
</evidence>